<keyword evidence="5" id="KW-1185">Reference proteome</keyword>
<dbReference type="EMBL" id="JARBHB010000006">
    <property type="protein sequence ID" value="KAJ8880484.1"/>
    <property type="molecule type" value="Genomic_DNA"/>
</dbReference>
<dbReference type="Proteomes" id="UP001159363">
    <property type="component" value="Chromosome 5"/>
</dbReference>
<feature type="repeat" description="ANK" evidence="3">
    <location>
        <begin position="227"/>
        <end position="249"/>
    </location>
</feature>
<accession>A0ABQ9H883</accession>
<evidence type="ECO:0000313" key="4">
    <source>
        <dbReference type="EMBL" id="KAJ8880484.1"/>
    </source>
</evidence>
<dbReference type="InterPro" id="IPR036770">
    <property type="entry name" value="Ankyrin_rpt-contain_sf"/>
</dbReference>
<dbReference type="PROSITE" id="PS50297">
    <property type="entry name" value="ANK_REP_REGION"/>
    <property type="match status" value="2"/>
</dbReference>
<dbReference type="PANTHER" id="PTHR24198">
    <property type="entry name" value="ANKYRIN REPEAT AND PROTEIN KINASE DOMAIN-CONTAINING PROTEIN"/>
    <property type="match status" value="1"/>
</dbReference>
<reference evidence="4 5" key="1">
    <citation type="submission" date="2023-02" db="EMBL/GenBank/DDBJ databases">
        <title>LHISI_Scaffold_Assembly.</title>
        <authorList>
            <person name="Stuart O.P."/>
            <person name="Cleave R."/>
            <person name="Magrath M.J.L."/>
            <person name="Mikheyev A.S."/>
        </authorList>
    </citation>
    <scope>NUCLEOTIDE SEQUENCE [LARGE SCALE GENOMIC DNA]</scope>
    <source>
        <strain evidence="4">Daus_M_001</strain>
        <tissue evidence="4">Leg muscle</tissue>
    </source>
</reference>
<dbReference type="PROSITE" id="PS50088">
    <property type="entry name" value="ANK_REPEAT"/>
    <property type="match status" value="3"/>
</dbReference>
<dbReference type="Gene3D" id="1.25.40.20">
    <property type="entry name" value="Ankyrin repeat-containing domain"/>
    <property type="match status" value="2"/>
</dbReference>
<dbReference type="SUPFAM" id="SSF48403">
    <property type="entry name" value="Ankyrin repeat"/>
    <property type="match status" value="1"/>
</dbReference>
<dbReference type="Pfam" id="PF00023">
    <property type="entry name" value="Ank"/>
    <property type="match status" value="1"/>
</dbReference>
<evidence type="ECO:0000256" key="3">
    <source>
        <dbReference type="PROSITE-ProRule" id="PRU00023"/>
    </source>
</evidence>
<protein>
    <submittedName>
        <fullName evidence="4">Uncharacterized protein</fullName>
    </submittedName>
</protein>
<dbReference type="SMART" id="SM00248">
    <property type="entry name" value="ANK"/>
    <property type="match status" value="3"/>
</dbReference>
<dbReference type="Pfam" id="PF12796">
    <property type="entry name" value="Ank_2"/>
    <property type="match status" value="1"/>
</dbReference>
<name>A0ABQ9H883_9NEOP</name>
<sequence length="282" mass="32113">MLVLVGGKLSERTRRNFTMDDNLFTILKLVEDLLQGKITTVEAICKNKIEKPPRCAKSHNFSFKKEITLVSYMPKKNKIVPHLSAMIQYQKLLPFIIALSLKLTQWTSFVQHWQRVAGSPDREILWAAETGNLSVVERLLETDLQLLHVRDKDGYTPLHRACYNDHIEVVNYLLLKGANLRAQTEDGWQPFHSSCMWNNYRCVAKLLDHGTDINATSKGVKKLAHVPGQTPLHLAASNSQAKETLQLLLMHPHIKADIRNASNETAGNIALRSSKHFRLFEM</sequence>
<gene>
    <name evidence="4" type="ORF">PR048_016954</name>
</gene>
<comment type="caution">
    <text evidence="4">The sequence shown here is derived from an EMBL/GenBank/DDBJ whole genome shotgun (WGS) entry which is preliminary data.</text>
</comment>
<evidence type="ECO:0000256" key="1">
    <source>
        <dbReference type="ARBA" id="ARBA00022737"/>
    </source>
</evidence>
<evidence type="ECO:0000256" key="2">
    <source>
        <dbReference type="ARBA" id="ARBA00023043"/>
    </source>
</evidence>
<organism evidence="4 5">
    <name type="scientific">Dryococelus australis</name>
    <dbReference type="NCBI Taxonomy" id="614101"/>
    <lineage>
        <taxon>Eukaryota</taxon>
        <taxon>Metazoa</taxon>
        <taxon>Ecdysozoa</taxon>
        <taxon>Arthropoda</taxon>
        <taxon>Hexapoda</taxon>
        <taxon>Insecta</taxon>
        <taxon>Pterygota</taxon>
        <taxon>Neoptera</taxon>
        <taxon>Polyneoptera</taxon>
        <taxon>Phasmatodea</taxon>
        <taxon>Verophasmatodea</taxon>
        <taxon>Anareolatae</taxon>
        <taxon>Phasmatidae</taxon>
        <taxon>Eurycanthinae</taxon>
        <taxon>Dryococelus</taxon>
    </lineage>
</organism>
<feature type="repeat" description="ANK" evidence="3">
    <location>
        <begin position="153"/>
        <end position="185"/>
    </location>
</feature>
<feature type="non-terminal residue" evidence="4">
    <location>
        <position position="282"/>
    </location>
</feature>
<dbReference type="PRINTS" id="PR01415">
    <property type="entry name" value="ANKYRIN"/>
</dbReference>
<keyword evidence="1" id="KW-0677">Repeat</keyword>
<keyword evidence="2 3" id="KW-0040">ANK repeat</keyword>
<dbReference type="InterPro" id="IPR002110">
    <property type="entry name" value="Ankyrin_rpt"/>
</dbReference>
<proteinExistence type="predicted"/>
<feature type="repeat" description="ANK" evidence="3">
    <location>
        <begin position="186"/>
        <end position="218"/>
    </location>
</feature>
<evidence type="ECO:0000313" key="5">
    <source>
        <dbReference type="Proteomes" id="UP001159363"/>
    </source>
</evidence>
<dbReference type="PANTHER" id="PTHR24198:SF165">
    <property type="entry name" value="ANKYRIN REPEAT-CONTAINING PROTEIN-RELATED"/>
    <property type="match status" value="1"/>
</dbReference>